<protein>
    <recommendedName>
        <fullName evidence="2">DinB-like domain-containing protein</fullName>
    </recommendedName>
</protein>
<comment type="caution">
    <text evidence="1">The sequence shown here is derived from an EMBL/GenBank/DDBJ whole genome shotgun (WGS) entry which is preliminary data.</text>
</comment>
<dbReference type="EMBL" id="BART01005640">
    <property type="protein sequence ID" value="GAG68559.1"/>
    <property type="molecule type" value="Genomic_DNA"/>
</dbReference>
<name>X0ZGX0_9ZZZZ</name>
<evidence type="ECO:0000313" key="1">
    <source>
        <dbReference type="EMBL" id="GAG68559.1"/>
    </source>
</evidence>
<dbReference type="SUPFAM" id="SSF109854">
    <property type="entry name" value="DinB/YfiT-like putative metalloenzymes"/>
    <property type="match status" value="1"/>
</dbReference>
<evidence type="ECO:0008006" key="2">
    <source>
        <dbReference type="Google" id="ProtNLM"/>
    </source>
</evidence>
<organism evidence="1">
    <name type="scientific">marine sediment metagenome</name>
    <dbReference type="NCBI Taxonomy" id="412755"/>
    <lineage>
        <taxon>unclassified sequences</taxon>
        <taxon>metagenomes</taxon>
        <taxon>ecological metagenomes</taxon>
    </lineage>
</organism>
<proteinExistence type="predicted"/>
<reference evidence="1" key="1">
    <citation type="journal article" date="2014" name="Front. Microbiol.">
        <title>High frequency of phylogenetically diverse reductive dehalogenase-homologous genes in deep subseafloor sedimentary metagenomes.</title>
        <authorList>
            <person name="Kawai M."/>
            <person name="Futagami T."/>
            <person name="Toyoda A."/>
            <person name="Takaki Y."/>
            <person name="Nishi S."/>
            <person name="Hori S."/>
            <person name="Arai W."/>
            <person name="Tsubouchi T."/>
            <person name="Morono Y."/>
            <person name="Uchiyama I."/>
            <person name="Ito T."/>
            <person name="Fujiyama A."/>
            <person name="Inagaki F."/>
            <person name="Takami H."/>
        </authorList>
    </citation>
    <scope>NUCLEOTIDE SEQUENCE</scope>
    <source>
        <strain evidence="1">Expedition CK06-06</strain>
    </source>
</reference>
<gene>
    <name evidence="1" type="ORF">S01H4_12913</name>
</gene>
<accession>X0ZGX0</accession>
<dbReference type="AlphaFoldDB" id="X0ZGX0"/>
<sequence length="61" mass="7282">MQAIQDFDNEKIEKEFTFQWGEKTTIKDAIKQNMFHTIGHFGQLRERVGILKRNQRTTTKV</sequence>
<dbReference type="InterPro" id="IPR034660">
    <property type="entry name" value="DinB/YfiT-like"/>
</dbReference>